<protein>
    <submittedName>
        <fullName evidence="1">Uncharacterized protein</fullName>
    </submittedName>
</protein>
<reference evidence="1 2" key="1">
    <citation type="submission" date="2021-06" db="EMBL/GenBank/DDBJ databases">
        <title>Caerostris darwini draft genome.</title>
        <authorList>
            <person name="Kono N."/>
            <person name="Arakawa K."/>
        </authorList>
    </citation>
    <scope>NUCLEOTIDE SEQUENCE [LARGE SCALE GENOMIC DNA]</scope>
</reference>
<keyword evidence="2" id="KW-1185">Reference proteome</keyword>
<gene>
    <name evidence="1" type="ORF">CDAR_108281</name>
</gene>
<dbReference type="EMBL" id="BPLQ01009612">
    <property type="protein sequence ID" value="GIY45293.1"/>
    <property type="molecule type" value="Genomic_DNA"/>
</dbReference>
<name>A0AAV4TF82_9ARAC</name>
<dbReference type="Proteomes" id="UP001054837">
    <property type="component" value="Unassembled WGS sequence"/>
</dbReference>
<sequence length="101" mass="10770">MDAIGQAVSNLSTMKTQNKVVLIIDPCAAIKTLGSLQKSDIAGVQATRIILDKLLINVYNASLDTVASLAMNVLIDCLRVTAPCPFPYNAPANNSLLPIMR</sequence>
<evidence type="ECO:0000313" key="2">
    <source>
        <dbReference type="Proteomes" id="UP001054837"/>
    </source>
</evidence>
<accession>A0AAV4TF82</accession>
<dbReference type="AlphaFoldDB" id="A0AAV4TF82"/>
<organism evidence="1 2">
    <name type="scientific">Caerostris darwini</name>
    <dbReference type="NCBI Taxonomy" id="1538125"/>
    <lineage>
        <taxon>Eukaryota</taxon>
        <taxon>Metazoa</taxon>
        <taxon>Ecdysozoa</taxon>
        <taxon>Arthropoda</taxon>
        <taxon>Chelicerata</taxon>
        <taxon>Arachnida</taxon>
        <taxon>Araneae</taxon>
        <taxon>Araneomorphae</taxon>
        <taxon>Entelegynae</taxon>
        <taxon>Araneoidea</taxon>
        <taxon>Araneidae</taxon>
        <taxon>Caerostris</taxon>
    </lineage>
</organism>
<proteinExistence type="predicted"/>
<comment type="caution">
    <text evidence="1">The sequence shown here is derived from an EMBL/GenBank/DDBJ whole genome shotgun (WGS) entry which is preliminary data.</text>
</comment>
<evidence type="ECO:0000313" key="1">
    <source>
        <dbReference type="EMBL" id="GIY45293.1"/>
    </source>
</evidence>